<dbReference type="Proteomes" id="UP001174136">
    <property type="component" value="Unassembled WGS sequence"/>
</dbReference>
<organism evidence="4 5">
    <name type="scientific">Merluccius polli</name>
    <name type="common">Benguela hake</name>
    <name type="synonym">Merluccius cadenati</name>
    <dbReference type="NCBI Taxonomy" id="89951"/>
    <lineage>
        <taxon>Eukaryota</taxon>
        <taxon>Metazoa</taxon>
        <taxon>Chordata</taxon>
        <taxon>Craniata</taxon>
        <taxon>Vertebrata</taxon>
        <taxon>Euteleostomi</taxon>
        <taxon>Actinopterygii</taxon>
        <taxon>Neopterygii</taxon>
        <taxon>Teleostei</taxon>
        <taxon>Neoteleostei</taxon>
        <taxon>Acanthomorphata</taxon>
        <taxon>Zeiogadaria</taxon>
        <taxon>Gadariae</taxon>
        <taxon>Gadiformes</taxon>
        <taxon>Gadoidei</taxon>
        <taxon>Merlucciidae</taxon>
        <taxon>Merluccius</taxon>
    </lineage>
</organism>
<comment type="caution">
    <text evidence="4">The sequence shown here is derived from an EMBL/GenBank/DDBJ whole genome shotgun (WGS) entry which is preliminary data.</text>
</comment>
<proteinExistence type="predicted"/>
<dbReference type="PANTHER" id="PTHR16058">
    <property type="entry name" value="DOUBLE ZINC RIBBON AND ANKYRIN REPEAT-CONTAINING PROTEIN 1"/>
    <property type="match status" value="1"/>
</dbReference>
<dbReference type="EMBL" id="JAOPHQ010002857">
    <property type="protein sequence ID" value="KAK0145418.1"/>
    <property type="molecule type" value="Genomic_DNA"/>
</dbReference>
<dbReference type="Pfam" id="PF13290">
    <property type="entry name" value="CHB_HEX_C_1"/>
    <property type="match status" value="1"/>
</dbReference>
<feature type="compositionally biased region" description="Polar residues" evidence="1">
    <location>
        <begin position="544"/>
        <end position="556"/>
    </location>
</feature>
<feature type="compositionally biased region" description="Low complexity" evidence="1">
    <location>
        <begin position="403"/>
        <end position="418"/>
    </location>
</feature>
<feature type="region of interest" description="Disordered" evidence="1">
    <location>
        <begin position="57"/>
        <end position="105"/>
    </location>
</feature>
<evidence type="ECO:0000256" key="1">
    <source>
        <dbReference type="SAM" id="MobiDB-lite"/>
    </source>
</evidence>
<feature type="compositionally biased region" description="Polar residues" evidence="1">
    <location>
        <begin position="174"/>
        <end position="183"/>
    </location>
</feature>
<name>A0AA47MRQ2_MERPO</name>
<dbReference type="InterPro" id="IPR052481">
    <property type="entry name" value="DZAN1"/>
</dbReference>
<dbReference type="AlphaFoldDB" id="A0AA47MRQ2"/>
<feature type="compositionally biased region" description="Low complexity" evidence="1">
    <location>
        <begin position="571"/>
        <end position="586"/>
    </location>
</feature>
<feature type="region of interest" description="Disordered" evidence="1">
    <location>
        <begin position="121"/>
        <end position="150"/>
    </location>
</feature>
<evidence type="ECO:0000259" key="2">
    <source>
        <dbReference type="Pfam" id="PF12773"/>
    </source>
</evidence>
<feature type="domain" description="DZANK-type" evidence="2">
    <location>
        <begin position="336"/>
        <end position="384"/>
    </location>
</feature>
<feature type="domain" description="GH29D-like beta-sandwich" evidence="3">
    <location>
        <begin position="25"/>
        <end position="53"/>
    </location>
</feature>
<feature type="compositionally biased region" description="Basic and acidic residues" evidence="1">
    <location>
        <begin position="121"/>
        <end position="133"/>
    </location>
</feature>
<feature type="region of interest" description="Disordered" evidence="1">
    <location>
        <begin position="164"/>
        <end position="203"/>
    </location>
</feature>
<dbReference type="GO" id="GO:0008270">
    <property type="term" value="F:zinc ion binding"/>
    <property type="evidence" value="ECO:0007669"/>
    <property type="project" value="UniProtKB-KW"/>
</dbReference>
<evidence type="ECO:0000313" key="5">
    <source>
        <dbReference type="Proteomes" id="UP001174136"/>
    </source>
</evidence>
<dbReference type="Pfam" id="PF12773">
    <property type="entry name" value="DZR"/>
    <property type="match status" value="1"/>
</dbReference>
<feature type="compositionally biased region" description="Gly residues" evidence="1">
    <location>
        <begin position="601"/>
        <end position="614"/>
    </location>
</feature>
<reference evidence="4" key="1">
    <citation type="journal article" date="2023" name="Front. Mar. Sci.">
        <title>A new Merluccius polli reference genome to investigate the effects of global change in West African waters.</title>
        <authorList>
            <person name="Mateo J.L."/>
            <person name="Blanco-Fernandez C."/>
            <person name="Garcia-Vazquez E."/>
            <person name="Machado-Schiaffino G."/>
        </authorList>
    </citation>
    <scope>NUCLEOTIDE SEQUENCE</scope>
    <source>
        <strain evidence="4">C29</strain>
        <tissue evidence="4">Fin</tissue>
    </source>
</reference>
<gene>
    <name evidence="4" type="primary">Dzank1_0</name>
    <name evidence="4" type="ORF">N1851_015663</name>
</gene>
<dbReference type="GO" id="GO:0042462">
    <property type="term" value="P:eye photoreceptor cell development"/>
    <property type="evidence" value="ECO:0007669"/>
    <property type="project" value="TreeGrafter"/>
</dbReference>
<feature type="region of interest" description="Disordered" evidence="1">
    <location>
        <begin position="521"/>
        <end position="586"/>
    </location>
</feature>
<dbReference type="GO" id="GO:0042995">
    <property type="term" value="C:cell projection"/>
    <property type="evidence" value="ECO:0007669"/>
    <property type="project" value="UniProtKB-SubCell"/>
</dbReference>
<feature type="region of interest" description="Disordered" evidence="1">
    <location>
        <begin position="396"/>
        <end position="418"/>
    </location>
</feature>
<dbReference type="InterPro" id="IPR025874">
    <property type="entry name" value="DZR"/>
</dbReference>
<dbReference type="InterPro" id="IPR059177">
    <property type="entry name" value="GH29D-like_dom"/>
</dbReference>
<feature type="region of interest" description="Disordered" evidence="1">
    <location>
        <begin position="598"/>
        <end position="644"/>
    </location>
</feature>
<feature type="compositionally biased region" description="Polar residues" evidence="1">
    <location>
        <begin position="135"/>
        <end position="148"/>
    </location>
</feature>
<protein>
    <submittedName>
        <fullName evidence="4">Double zinc ribbon and ankyrin repeat-containing protein 1</fullName>
    </submittedName>
</protein>
<evidence type="ECO:0000259" key="3">
    <source>
        <dbReference type="Pfam" id="PF13290"/>
    </source>
</evidence>
<feature type="compositionally biased region" description="Polar residues" evidence="1">
    <location>
        <begin position="191"/>
        <end position="203"/>
    </location>
</feature>
<sequence length="644" mass="69662">MTAGSVAAPRIIPLRAPGRGRAKHEVDTATPVEVKSDSTDVQIYYTLDGSSPEAWRTARGGGELHHEVQQSPPPPPWEGLPQGCGGHQVRPSLANEPRNDGRQSATVTKVFLVSLNEAMLRDQEDGQEKEVGKETLQSTGSSTPSRSALQHPAGTLTLSAGGARFLSGRLGPQDSKTQKSSSPQEPPRPKTLQTKLSHPQSTRVQREADFLRCTRCLCDRPSDPFSRFCIHCGASLPPVPGQRLPPTEAGQMAVCVVCNTLVPVNTPTCLICEAAIAPQLRPQASLKLQDKALCVVCGSVNPGHISHCVTCESRLTPSTWAAAPPLPPAKDQRVACSKCHRINNQDARYCDWCGSKPSHPVSSVLCGGCGASSHPYASYCSACGLIVTWRPLLSTDSSHSTSQATPTRTRAQPTADRQTQTVGLFYPSSAELNKTQQQRALGEQAERRRPLLTAVSPGRGYWRKQVDHVCAHLRSYAQNNPHCRTLLGEPRMGRMVSAVIKEDEYEVSLRLNFQLLEPDAQVTQREECPDPEQRYRGTKPHVQHYQSGKDATSGTPEAQPPDYPEAPGRRQLLPSNTSPSTTSWTQTLTEERLFCSAGRSAAGGGGPGGAGQRGRGAAAPRPGDQHPVTSPLRRDLTFKDKLYL</sequence>
<accession>A0AA47MRQ2</accession>
<evidence type="ECO:0000313" key="4">
    <source>
        <dbReference type="EMBL" id="KAK0145418.1"/>
    </source>
</evidence>
<dbReference type="PANTHER" id="PTHR16058:SF4">
    <property type="entry name" value="DOUBLE ZINC RIBBON AND ANKYRIN REPEAT-CONTAINING PROTEIN 1"/>
    <property type="match status" value="1"/>
</dbReference>
<feature type="compositionally biased region" description="Basic and acidic residues" evidence="1">
    <location>
        <begin position="632"/>
        <end position="644"/>
    </location>
</feature>
<feature type="compositionally biased region" description="Basic and acidic residues" evidence="1">
    <location>
        <begin position="524"/>
        <end position="535"/>
    </location>
</feature>
<keyword evidence="5" id="KW-1185">Reference proteome</keyword>